<evidence type="ECO:0000313" key="2">
    <source>
        <dbReference type="EMBL" id="UYV68673.1"/>
    </source>
</evidence>
<proteinExistence type="predicted"/>
<organism evidence="2 3">
    <name type="scientific">Cordylochernes scorpioides</name>
    <dbReference type="NCBI Taxonomy" id="51811"/>
    <lineage>
        <taxon>Eukaryota</taxon>
        <taxon>Metazoa</taxon>
        <taxon>Ecdysozoa</taxon>
        <taxon>Arthropoda</taxon>
        <taxon>Chelicerata</taxon>
        <taxon>Arachnida</taxon>
        <taxon>Pseudoscorpiones</taxon>
        <taxon>Cheliferoidea</taxon>
        <taxon>Chernetidae</taxon>
        <taxon>Cordylochernes</taxon>
    </lineage>
</organism>
<dbReference type="Proteomes" id="UP001235939">
    <property type="component" value="Chromosome 06"/>
</dbReference>
<dbReference type="Pfam" id="PF26080">
    <property type="entry name" value="CUB_animal"/>
    <property type="match status" value="1"/>
</dbReference>
<sequence length="283" mass="30227">MCAVLFTVVRFPNTNCLAGSSKTGVCFTLAQCRQLRGLASGACAQGFGVCCLIHRRTGVCQVRLDLEDFVVGRPLAGTCSGGSMVVRGYNVNARVPRLCGRNSGQHLYVDINDHSGPLQLDLETSGTGEERWRIRVAQIECSNPARPPSNCLQYFTSPTGGVWESFNYEPRLPPGESGGYLNGLDYAVCWARGPGCSLRLSTAGPLGIFNADPESGSPTVPNARAGSGRMDCPRDYLLVGESRLCGTRLNPESGHPAVDVPVLGRWTPSTSVVVTYTIRGNPS</sequence>
<dbReference type="EMBL" id="CP092868">
    <property type="protein sequence ID" value="UYV68673.1"/>
    <property type="molecule type" value="Genomic_DNA"/>
</dbReference>
<evidence type="ECO:0000313" key="3">
    <source>
        <dbReference type="Proteomes" id="UP001235939"/>
    </source>
</evidence>
<dbReference type="PANTHER" id="PTHR33236">
    <property type="entry name" value="INTRAFLAGELLAR TRANSPORT PROTEIN 122 FAMILY PROTEIN-RELATED"/>
    <property type="match status" value="1"/>
</dbReference>
<reference evidence="2 3" key="1">
    <citation type="submission" date="2022-01" db="EMBL/GenBank/DDBJ databases">
        <title>A chromosomal length assembly of Cordylochernes scorpioides.</title>
        <authorList>
            <person name="Zeh D."/>
            <person name="Zeh J."/>
        </authorList>
    </citation>
    <scope>NUCLEOTIDE SEQUENCE [LARGE SCALE GENOMIC DNA]</scope>
    <source>
        <strain evidence="2">IN4F17</strain>
        <tissue evidence="2">Whole Body</tissue>
    </source>
</reference>
<dbReference type="PANTHER" id="PTHR33236:SF5">
    <property type="entry name" value="CUB DOMAIN-CONTAINING PROTEIN"/>
    <property type="match status" value="1"/>
</dbReference>
<protein>
    <recommendedName>
        <fullName evidence="1">CUB domain-containing protein</fullName>
    </recommendedName>
</protein>
<feature type="domain" description="CUB" evidence="1">
    <location>
        <begin position="148"/>
        <end position="256"/>
    </location>
</feature>
<gene>
    <name evidence="2" type="ORF">LAZ67_6000407</name>
</gene>
<accession>A0ABY6KIK3</accession>
<evidence type="ECO:0000259" key="1">
    <source>
        <dbReference type="Pfam" id="PF26080"/>
    </source>
</evidence>
<dbReference type="InterPro" id="IPR058698">
    <property type="entry name" value="CUB_metazoa"/>
</dbReference>
<keyword evidence="3" id="KW-1185">Reference proteome</keyword>
<name>A0ABY6KIK3_9ARAC</name>